<sequence length="193" mass="20739">MSRYPDSSGDHLYSPVKQNFTGPPQASAAYQDGSSVRPSVVQAPIPQYTQSQRGYPAYPARNSGAWNTGLCGCFEDAASSCVGFWCPCVLVGKSVESIDDGATSCGLGGAIFLLLTLLTGCGCCYTCIYRSRLREKYGLPGSTNGDFWTECCCLPCSICQVYRELEKRNALTPGYGELSPSSTALILLEFSQK</sequence>
<evidence type="ECO:0000256" key="1">
    <source>
        <dbReference type="SAM" id="Phobius"/>
    </source>
</evidence>
<dbReference type="InterPro" id="IPR006461">
    <property type="entry name" value="PLAC_motif_containing"/>
</dbReference>
<protein>
    <submittedName>
        <fullName evidence="2">Uncharacterized protein</fullName>
    </submittedName>
</protein>
<reference evidence="2 3" key="1">
    <citation type="submission" date="2024-09" db="EMBL/GenBank/DDBJ databases">
        <title>Chromosome-scale assembly of Riccia sorocarpa.</title>
        <authorList>
            <person name="Paukszto L."/>
        </authorList>
    </citation>
    <scope>NUCLEOTIDE SEQUENCE [LARGE SCALE GENOMIC DNA]</scope>
    <source>
        <strain evidence="2">LP-2024</strain>
        <tissue evidence="2">Aerial parts of the thallus</tissue>
    </source>
</reference>
<dbReference type="EMBL" id="JBJQOH010000002">
    <property type="protein sequence ID" value="KAL3697313.1"/>
    <property type="molecule type" value="Genomic_DNA"/>
</dbReference>
<gene>
    <name evidence="2" type="ORF">R1sor_011389</name>
</gene>
<organism evidence="2 3">
    <name type="scientific">Riccia sorocarpa</name>
    <dbReference type="NCBI Taxonomy" id="122646"/>
    <lineage>
        <taxon>Eukaryota</taxon>
        <taxon>Viridiplantae</taxon>
        <taxon>Streptophyta</taxon>
        <taxon>Embryophyta</taxon>
        <taxon>Marchantiophyta</taxon>
        <taxon>Marchantiopsida</taxon>
        <taxon>Marchantiidae</taxon>
        <taxon>Marchantiales</taxon>
        <taxon>Ricciaceae</taxon>
        <taxon>Riccia</taxon>
    </lineage>
</organism>
<proteinExistence type="predicted"/>
<feature type="transmembrane region" description="Helical" evidence="1">
    <location>
        <begin position="107"/>
        <end position="128"/>
    </location>
</feature>
<keyword evidence="1" id="KW-0812">Transmembrane</keyword>
<keyword evidence="1" id="KW-1133">Transmembrane helix</keyword>
<dbReference type="Proteomes" id="UP001633002">
    <property type="component" value="Unassembled WGS sequence"/>
</dbReference>
<evidence type="ECO:0000313" key="2">
    <source>
        <dbReference type="EMBL" id="KAL3697313.1"/>
    </source>
</evidence>
<accession>A0ABD3I146</accession>
<dbReference type="NCBIfam" id="TIGR01571">
    <property type="entry name" value="A_thal_Cys_rich"/>
    <property type="match status" value="1"/>
</dbReference>
<comment type="caution">
    <text evidence="2">The sequence shown here is derived from an EMBL/GenBank/DDBJ whole genome shotgun (WGS) entry which is preliminary data.</text>
</comment>
<keyword evidence="3" id="KW-1185">Reference proteome</keyword>
<dbReference type="PANTHER" id="PTHR15907">
    <property type="entry name" value="DUF614 FAMILY PROTEIN-RELATED"/>
    <property type="match status" value="1"/>
</dbReference>
<dbReference type="AlphaFoldDB" id="A0ABD3I146"/>
<keyword evidence="1" id="KW-0472">Membrane</keyword>
<dbReference type="Pfam" id="PF04749">
    <property type="entry name" value="PLAC8"/>
    <property type="match status" value="1"/>
</dbReference>
<evidence type="ECO:0000313" key="3">
    <source>
        <dbReference type="Proteomes" id="UP001633002"/>
    </source>
</evidence>
<name>A0ABD3I146_9MARC</name>